<evidence type="ECO:0000313" key="4">
    <source>
        <dbReference type="Proteomes" id="UP000267464"/>
    </source>
</evidence>
<dbReference type="EMBL" id="QUSW01000001">
    <property type="protein sequence ID" value="RQP25873.1"/>
    <property type="molecule type" value="Genomic_DNA"/>
</dbReference>
<dbReference type="Pfam" id="PF20332">
    <property type="entry name" value="DUF6627"/>
    <property type="match status" value="1"/>
</dbReference>
<feature type="transmembrane region" description="Helical" evidence="1">
    <location>
        <begin position="104"/>
        <end position="124"/>
    </location>
</feature>
<evidence type="ECO:0000313" key="3">
    <source>
        <dbReference type="EMBL" id="RQP25873.1"/>
    </source>
</evidence>
<comment type="caution">
    <text evidence="3">The sequence shown here is derived from an EMBL/GenBank/DDBJ whole genome shotgun (WGS) entry which is preliminary data.</text>
</comment>
<name>A0A3N7HVJ9_9BURK</name>
<dbReference type="Proteomes" id="UP000267464">
    <property type="component" value="Unassembled WGS sequence"/>
</dbReference>
<feature type="signal peptide" evidence="2">
    <location>
        <begin position="1"/>
        <end position="27"/>
    </location>
</feature>
<dbReference type="AlphaFoldDB" id="A0A3N7HVJ9"/>
<dbReference type="InterPro" id="IPR046735">
    <property type="entry name" value="PA2779-like"/>
</dbReference>
<gene>
    <name evidence="3" type="ORF">DZC73_02130</name>
</gene>
<reference evidence="3 4" key="2">
    <citation type="submission" date="2018-12" db="EMBL/GenBank/DDBJ databases">
        <title>Rhizobacter gummiphilus sp. nov., a rubber-degrading bacterium isolated from the soil of a botanical garden in Japan.</title>
        <authorList>
            <person name="Shunsuke S.S."/>
        </authorList>
    </citation>
    <scope>NUCLEOTIDE SEQUENCE [LARGE SCALE GENOMIC DNA]</scope>
    <source>
        <strain evidence="3 4">S-16</strain>
    </source>
</reference>
<evidence type="ECO:0000256" key="1">
    <source>
        <dbReference type="SAM" id="Phobius"/>
    </source>
</evidence>
<sequence>MKQTTRWMASLLVACISFASGVQSAQAAGLVSTEQVAASEGVKSATAQRQHLNETLSRADVAAALAERGVSVDQARARVAALTDDEVATVANTLDTAPAGASDVLGVIVTIFVVLLITDILGFTKVFPFTRSIR</sequence>
<keyword evidence="4" id="KW-1185">Reference proteome</keyword>
<evidence type="ECO:0000256" key="2">
    <source>
        <dbReference type="SAM" id="SignalP"/>
    </source>
</evidence>
<organism evidence="3 4">
    <name type="scientific">Piscinibacter terrae</name>
    <dbReference type="NCBI Taxonomy" id="2496871"/>
    <lineage>
        <taxon>Bacteria</taxon>
        <taxon>Pseudomonadati</taxon>
        <taxon>Pseudomonadota</taxon>
        <taxon>Betaproteobacteria</taxon>
        <taxon>Burkholderiales</taxon>
        <taxon>Sphaerotilaceae</taxon>
        <taxon>Piscinibacter</taxon>
    </lineage>
</organism>
<proteinExistence type="predicted"/>
<keyword evidence="1" id="KW-1133">Transmembrane helix</keyword>
<accession>A0A3N7HVJ9</accession>
<feature type="chain" id="PRO_5018043993" description="PA2779 family protein" evidence="2">
    <location>
        <begin position="28"/>
        <end position="134"/>
    </location>
</feature>
<keyword evidence="1" id="KW-0472">Membrane</keyword>
<dbReference type="OrthoDB" id="7651521at2"/>
<protein>
    <recommendedName>
        <fullName evidence="5">PA2779 family protein</fullName>
    </recommendedName>
</protein>
<keyword evidence="1" id="KW-0812">Transmembrane</keyword>
<evidence type="ECO:0008006" key="5">
    <source>
        <dbReference type="Google" id="ProtNLM"/>
    </source>
</evidence>
<dbReference type="RefSeq" id="WP_124538541.1">
    <property type="nucleotide sequence ID" value="NZ_QUSW01000001.1"/>
</dbReference>
<keyword evidence="2" id="KW-0732">Signal</keyword>
<dbReference type="PIRSF" id="PIRSF029543">
    <property type="entry name" value="UCP029543"/>
    <property type="match status" value="1"/>
</dbReference>
<dbReference type="NCBIfam" id="NF033919">
    <property type="entry name" value="PA2779_fam"/>
    <property type="match status" value="1"/>
</dbReference>
<reference evidence="3 4" key="1">
    <citation type="submission" date="2018-08" db="EMBL/GenBank/DDBJ databases">
        <authorList>
            <person name="Khan S.A."/>
            <person name="Jeon C.O."/>
            <person name="Chun B.H."/>
            <person name="Jeong S.E."/>
        </authorList>
    </citation>
    <scope>NUCLEOTIDE SEQUENCE [LARGE SCALE GENOMIC DNA]</scope>
    <source>
        <strain evidence="3 4">S-16</strain>
    </source>
</reference>
<dbReference type="InterPro" id="IPR016924">
    <property type="entry name" value="UCP029543"/>
</dbReference>